<keyword evidence="2" id="KW-1185">Reference proteome</keyword>
<dbReference type="Proteomes" id="UP000435243">
    <property type="component" value="Unassembled WGS sequence"/>
</dbReference>
<dbReference type="AlphaFoldDB" id="A0A844ZJ12"/>
<comment type="caution">
    <text evidence="1">The sequence shown here is derived from an EMBL/GenBank/DDBJ whole genome shotgun (WGS) entry which is preliminary data.</text>
</comment>
<evidence type="ECO:0000313" key="1">
    <source>
        <dbReference type="EMBL" id="MXO87768.1"/>
    </source>
</evidence>
<gene>
    <name evidence="1" type="ORF">GRI32_03345</name>
</gene>
<evidence type="ECO:0000313" key="2">
    <source>
        <dbReference type="Proteomes" id="UP000435243"/>
    </source>
</evidence>
<reference evidence="1 2" key="1">
    <citation type="submission" date="2019-12" db="EMBL/GenBank/DDBJ databases">
        <title>Genomic-based taxomic classification of the family Erythrobacteraceae.</title>
        <authorList>
            <person name="Xu L."/>
        </authorList>
    </citation>
    <scope>NUCLEOTIDE SEQUENCE [LARGE SCALE GENOMIC DNA]</scope>
    <source>
        <strain evidence="1 2">JCM 16339</strain>
    </source>
</reference>
<dbReference type="InterPro" id="IPR042266">
    <property type="entry name" value="PPPDE_sf"/>
</dbReference>
<dbReference type="Gene3D" id="3.90.1720.30">
    <property type="entry name" value="PPPDE domains"/>
    <property type="match status" value="1"/>
</dbReference>
<organism evidence="1 2">
    <name type="scientific">Alteraurantiacibacter aestuarii</name>
    <dbReference type="NCBI Taxonomy" id="650004"/>
    <lineage>
        <taxon>Bacteria</taxon>
        <taxon>Pseudomonadati</taxon>
        <taxon>Pseudomonadota</taxon>
        <taxon>Alphaproteobacteria</taxon>
        <taxon>Sphingomonadales</taxon>
        <taxon>Erythrobacteraceae</taxon>
        <taxon>Alteraurantiacibacter</taxon>
    </lineage>
</organism>
<protein>
    <recommendedName>
        <fullName evidence="3">DUF4105 domain-containing protein</fullName>
    </recommendedName>
</protein>
<name>A0A844ZJ12_9SPHN</name>
<proteinExistence type="predicted"/>
<sequence>MASVPAQAAVQVSFHSFNGSVLWGRYPHTFVVFQGVLDDTGQMVNENFGFSAKYTTQAITSGPAEHEIIVEEQRTIADTNRHFTITVSDTKYRELRAEVERWRNHPGRYYDLDERNCIHFVARMAQLVGLQVDVPEDFLRRPKAWLNYITRNNPQLHAREID</sequence>
<dbReference type="OrthoDB" id="7424408at2"/>
<dbReference type="EMBL" id="WTYY01000002">
    <property type="protein sequence ID" value="MXO87768.1"/>
    <property type="molecule type" value="Genomic_DNA"/>
</dbReference>
<evidence type="ECO:0008006" key="3">
    <source>
        <dbReference type="Google" id="ProtNLM"/>
    </source>
</evidence>
<accession>A0A844ZJ12</accession>